<dbReference type="GO" id="GO:0015288">
    <property type="term" value="F:porin activity"/>
    <property type="evidence" value="ECO:0007669"/>
    <property type="project" value="TreeGrafter"/>
</dbReference>
<evidence type="ECO:0000313" key="10">
    <source>
        <dbReference type="Proteomes" id="UP000007013"/>
    </source>
</evidence>
<keyword evidence="8" id="KW-0732">Signal</keyword>
<dbReference type="InterPro" id="IPR028351">
    <property type="entry name" value="CyaE"/>
</dbReference>
<dbReference type="PANTHER" id="PTHR30026:SF21">
    <property type="entry name" value="SLR1270 PROTEIN"/>
    <property type="match status" value="1"/>
</dbReference>
<dbReference type="PIRSF" id="PIRSF001892">
    <property type="entry name" value="CyaE"/>
    <property type="match status" value="1"/>
</dbReference>
<dbReference type="PANTHER" id="PTHR30026">
    <property type="entry name" value="OUTER MEMBRANE PROTEIN TOLC"/>
    <property type="match status" value="1"/>
</dbReference>
<feature type="signal peptide" evidence="8">
    <location>
        <begin position="1"/>
        <end position="21"/>
    </location>
</feature>
<dbReference type="GO" id="GO:0015562">
    <property type="term" value="F:efflux transmembrane transporter activity"/>
    <property type="evidence" value="ECO:0007669"/>
    <property type="project" value="InterPro"/>
</dbReference>
<dbReference type="EMBL" id="CP001032">
    <property type="protein sequence ID" value="ACB74209.1"/>
    <property type="molecule type" value="Genomic_DNA"/>
</dbReference>
<organism evidence="9 10">
    <name type="scientific">Opitutus terrae (strain DSM 11246 / JCM 15787 / PB90-1)</name>
    <dbReference type="NCBI Taxonomy" id="452637"/>
    <lineage>
        <taxon>Bacteria</taxon>
        <taxon>Pseudomonadati</taxon>
        <taxon>Verrucomicrobiota</taxon>
        <taxon>Opitutia</taxon>
        <taxon>Opitutales</taxon>
        <taxon>Opitutaceae</taxon>
        <taxon>Opitutus</taxon>
    </lineage>
</organism>
<evidence type="ECO:0000256" key="5">
    <source>
        <dbReference type="ARBA" id="ARBA00022692"/>
    </source>
</evidence>
<dbReference type="Gene3D" id="1.20.1600.10">
    <property type="entry name" value="Outer membrane efflux proteins (OEP)"/>
    <property type="match status" value="1"/>
</dbReference>
<keyword evidence="10" id="KW-1185">Reference proteome</keyword>
<dbReference type="AlphaFoldDB" id="B1ZWT2"/>
<reference evidence="9 10" key="1">
    <citation type="journal article" date="2011" name="J. Bacteriol.">
        <title>Genome sequence of the verrucomicrobium Opitutus terrae PB90-1, an abundant inhabitant of rice paddy soil ecosystems.</title>
        <authorList>
            <person name="van Passel M.W."/>
            <person name="Kant R."/>
            <person name="Palva A."/>
            <person name="Copeland A."/>
            <person name="Lucas S."/>
            <person name="Lapidus A."/>
            <person name="Glavina del Rio T."/>
            <person name="Pitluck S."/>
            <person name="Goltsman E."/>
            <person name="Clum A."/>
            <person name="Sun H."/>
            <person name="Schmutz J."/>
            <person name="Larimer F.W."/>
            <person name="Land M.L."/>
            <person name="Hauser L."/>
            <person name="Kyrpides N."/>
            <person name="Mikhailova N."/>
            <person name="Richardson P.P."/>
            <person name="Janssen P.H."/>
            <person name="de Vos W.M."/>
            <person name="Smidt H."/>
        </authorList>
    </citation>
    <scope>NUCLEOTIDE SEQUENCE [LARGE SCALE GENOMIC DNA]</scope>
    <source>
        <strain evidence="10">DSM 11246 / JCM 15787 / PB90-1</strain>
    </source>
</reference>
<evidence type="ECO:0000256" key="7">
    <source>
        <dbReference type="ARBA" id="ARBA00023237"/>
    </source>
</evidence>
<comment type="similarity">
    <text evidence="2">Belongs to the outer membrane factor (OMF) (TC 1.B.17) family.</text>
</comment>
<dbReference type="GO" id="GO:0009279">
    <property type="term" value="C:cell outer membrane"/>
    <property type="evidence" value="ECO:0007669"/>
    <property type="project" value="UniProtKB-SubCell"/>
</dbReference>
<dbReference type="GO" id="GO:1990281">
    <property type="term" value="C:efflux pump complex"/>
    <property type="evidence" value="ECO:0007669"/>
    <property type="project" value="TreeGrafter"/>
</dbReference>
<dbReference type="eggNOG" id="COG1538">
    <property type="taxonomic scope" value="Bacteria"/>
</dbReference>
<sequence>MNRSVCLSLLTFGTATVLATAAEPALSLDDCLKLAAQQHPALAASHAGAAAAAEAVGEARAPYYPQVDLSAGYHRWQRRAFLPSGLALPGGGVPERVGPLDDWNAGVVSRVTLYDFGERRAGVEAAEARHGGAQADAAAVQADVRLGVRAAFYALAAAQELRAVAAKSLARAEAHRELARVRREAGAVPQADVLRTEADVADARLQVITADSRIRIATGQLNTAMGRPAETPLGIVAELPVETPPDSAALAAAAELALARRPEIESAAKRATAARAAVTAARASRAPKLRADGSFGWRDTAWVPDTREWQAGLSIDVPIFDAGSRARRVARSQAEAAREEAAMANRRLQIRDEVWAAGAELERAWAAIAAGEASRRAHEESLRLAQERYRNGAALIADLLDTQAALARAEAGVAEARWGYLRARAAFARAVGAEN</sequence>
<name>B1ZWT2_OPITP</name>
<dbReference type="OrthoDB" id="180435at2"/>
<evidence type="ECO:0000256" key="1">
    <source>
        <dbReference type="ARBA" id="ARBA00004442"/>
    </source>
</evidence>
<dbReference type="RefSeq" id="WP_012373747.1">
    <property type="nucleotide sequence ID" value="NC_010571.1"/>
</dbReference>
<accession>B1ZWT2</accession>
<keyword evidence="7" id="KW-0998">Cell outer membrane</keyword>
<keyword evidence="3" id="KW-0813">Transport</keyword>
<dbReference type="KEGG" id="ote:Oter_0921"/>
<dbReference type="InterPro" id="IPR003423">
    <property type="entry name" value="OMP_efflux"/>
</dbReference>
<evidence type="ECO:0000256" key="4">
    <source>
        <dbReference type="ARBA" id="ARBA00022452"/>
    </source>
</evidence>
<evidence type="ECO:0000256" key="8">
    <source>
        <dbReference type="SAM" id="SignalP"/>
    </source>
</evidence>
<proteinExistence type="inferred from homology"/>
<keyword evidence="5" id="KW-0812">Transmembrane</keyword>
<evidence type="ECO:0000256" key="2">
    <source>
        <dbReference type="ARBA" id="ARBA00007613"/>
    </source>
</evidence>
<feature type="chain" id="PRO_5002772800" evidence="8">
    <location>
        <begin position="22"/>
        <end position="435"/>
    </location>
</feature>
<gene>
    <name evidence="9" type="ordered locus">Oter_0921</name>
</gene>
<dbReference type="STRING" id="452637.Oter_0921"/>
<dbReference type="SUPFAM" id="SSF56954">
    <property type="entry name" value="Outer membrane efflux proteins (OEP)"/>
    <property type="match status" value="1"/>
</dbReference>
<evidence type="ECO:0000313" key="9">
    <source>
        <dbReference type="EMBL" id="ACB74209.1"/>
    </source>
</evidence>
<comment type="subcellular location">
    <subcellularLocation>
        <location evidence="1">Cell outer membrane</location>
    </subcellularLocation>
</comment>
<evidence type="ECO:0000256" key="3">
    <source>
        <dbReference type="ARBA" id="ARBA00022448"/>
    </source>
</evidence>
<dbReference type="Pfam" id="PF02321">
    <property type="entry name" value="OEP"/>
    <property type="match status" value="2"/>
</dbReference>
<dbReference type="InterPro" id="IPR051906">
    <property type="entry name" value="TolC-like"/>
</dbReference>
<protein>
    <submittedName>
        <fullName evidence="9">Outer membrane efflux protein</fullName>
    </submittedName>
</protein>
<evidence type="ECO:0000256" key="6">
    <source>
        <dbReference type="ARBA" id="ARBA00023136"/>
    </source>
</evidence>
<dbReference type="HOGENOM" id="CLU_012817_10_6_0"/>
<keyword evidence="4" id="KW-1134">Transmembrane beta strand</keyword>
<dbReference type="Proteomes" id="UP000007013">
    <property type="component" value="Chromosome"/>
</dbReference>
<keyword evidence="6" id="KW-0472">Membrane</keyword>